<reference evidence="2 3" key="1">
    <citation type="journal article" date="2015" name="Stand. Genomic Sci.">
        <title>Complete genome sequence and description of Salinispira pacifica gen. nov., sp. nov., a novel spirochaete isolated form a hypersaline microbial mat.</title>
        <authorList>
            <person name="Ben Hania W."/>
            <person name="Joseph M."/>
            <person name="Schumann P."/>
            <person name="Bunk B."/>
            <person name="Fiebig A."/>
            <person name="Sproer C."/>
            <person name="Klenk H.P."/>
            <person name="Fardeau M.L."/>
            <person name="Spring S."/>
        </authorList>
    </citation>
    <scope>NUCLEOTIDE SEQUENCE [LARGE SCALE GENOMIC DNA]</scope>
    <source>
        <strain evidence="2 3">L21-RPul-D2</strain>
    </source>
</reference>
<feature type="compositionally biased region" description="Basic and acidic residues" evidence="1">
    <location>
        <begin position="1"/>
        <end position="25"/>
    </location>
</feature>
<dbReference type="HOGENOM" id="CLU_2755531_0_0_12"/>
<feature type="region of interest" description="Disordered" evidence="1">
    <location>
        <begin position="1"/>
        <end position="37"/>
    </location>
</feature>
<dbReference type="KEGG" id="slr:L21SP2_0075"/>
<dbReference type="AlphaFoldDB" id="V5WEF0"/>
<evidence type="ECO:0000313" key="2">
    <source>
        <dbReference type="EMBL" id="AHC13521.1"/>
    </source>
</evidence>
<dbReference type="Proteomes" id="UP000018680">
    <property type="component" value="Chromosome"/>
</dbReference>
<sequence length="70" mass="8137">MQRLKDMLPDILRRTETSRSRDISRGSDIIPDYPQTHPAVSEDGFVLQVRREIEEELERTDKAIQLINGT</sequence>
<protein>
    <submittedName>
        <fullName evidence="2">Uncharacterized protein</fullName>
    </submittedName>
</protein>
<dbReference type="RefSeq" id="WP_024266454.1">
    <property type="nucleotide sequence ID" value="NC_023035.1"/>
</dbReference>
<dbReference type="STRING" id="1307761.L21SP2_0075"/>
<evidence type="ECO:0000313" key="3">
    <source>
        <dbReference type="Proteomes" id="UP000018680"/>
    </source>
</evidence>
<keyword evidence="3" id="KW-1185">Reference proteome</keyword>
<organism evidence="2 3">
    <name type="scientific">Salinispira pacifica</name>
    <dbReference type="NCBI Taxonomy" id="1307761"/>
    <lineage>
        <taxon>Bacteria</taxon>
        <taxon>Pseudomonadati</taxon>
        <taxon>Spirochaetota</taxon>
        <taxon>Spirochaetia</taxon>
        <taxon>Spirochaetales</taxon>
        <taxon>Spirochaetaceae</taxon>
        <taxon>Salinispira</taxon>
    </lineage>
</organism>
<proteinExistence type="predicted"/>
<accession>V5WEF0</accession>
<name>V5WEF0_9SPIO</name>
<dbReference type="EMBL" id="CP006939">
    <property type="protein sequence ID" value="AHC13521.1"/>
    <property type="molecule type" value="Genomic_DNA"/>
</dbReference>
<evidence type="ECO:0000256" key="1">
    <source>
        <dbReference type="SAM" id="MobiDB-lite"/>
    </source>
</evidence>
<gene>
    <name evidence="2" type="ORF">L21SP2_0075</name>
</gene>